<dbReference type="AlphaFoldDB" id="A0AA38I7Z4"/>
<feature type="signal peptide" evidence="3">
    <location>
        <begin position="1"/>
        <end position="18"/>
    </location>
</feature>
<feature type="compositionally biased region" description="Polar residues" evidence="1">
    <location>
        <begin position="454"/>
        <end position="464"/>
    </location>
</feature>
<keyword evidence="2" id="KW-0472">Membrane</keyword>
<evidence type="ECO:0000256" key="1">
    <source>
        <dbReference type="SAM" id="MobiDB-lite"/>
    </source>
</evidence>
<keyword evidence="3" id="KW-0732">Signal</keyword>
<organism evidence="4 5">
    <name type="scientific">Zophobas morio</name>
    <dbReference type="NCBI Taxonomy" id="2755281"/>
    <lineage>
        <taxon>Eukaryota</taxon>
        <taxon>Metazoa</taxon>
        <taxon>Ecdysozoa</taxon>
        <taxon>Arthropoda</taxon>
        <taxon>Hexapoda</taxon>
        <taxon>Insecta</taxon>
        <taxon>Pterygota</taxon>
        <taxon>Neoptera</taxon>
        <taxon>Endopterygota</taxon>
        <taxon>Coleoptera</taxon>
        <taxon>Polyphaga</taxon>
        <taxon>Cucujiformia</taxon>
        <taxon>Tenebrionidae</taxon>
        <taxon>Zophobas</taxon>
    </lineage>
</organism>
<dbReference type="EMBL" id="JALNTZ010000005">
    <property type="protein sequence ID" value="KAJ3652843.1"/>
    <property type="molecule type" value="Genomic_DNA"/>
</dbReference>
<proteinExistence type="predicted"/>
<keyword evidence="2" id="KW-0812">Transmembrane</keyword>
<keyword evidence="2" id="KW-1133">Transmembrane helix</keyword>
<name>A0AA38I7Z4_9CUCU</name>
<evidence type="ECO:0000313" key="4">
    <source>
        <dbReference type="EMBL" id="KAJ3652843.1"/>
    </source>
</evidence>
<feature type="chain" id="PRO_5041403257" evidence="3">
    <location>
        <begin position="19"/>
        <end position="508"/>
    </location>
</feature>
<gene>
    <name evidence="4" type="ORF">Zmor_018774</name>
</gene>
<feature type="compositionally biased region" description="Acidic residues" evidence="1">
    <location>
        <begin position="497"/>
        <end position="508"/>
    </location>
</feature>
<accession>A0AA38I7Z4</accession>
<protein>
    <submittedName>
        <fullName evidence="4">Uncharacterized protein</fullName>
    </submittedName>
</protein>
<feature type="region of interest" description="Disordered" evidence="1">
    <location>
        <begin position="423"/>
        <end position="508"/>
    </location>
</feature>
<evidence type="ECO:0000313" key="5">
    <source>
        <dbReference type="Proteomes" id="UP001168821"/>
    </source>
</evidence>
<sequence>MPFMIFFLLVTVSCTNEAADLNVGTTLFTKADNCKECWSSESLALLTSRMILEDLLPSTSILVIDSNEFVSDLVEYFRMILETVRQETHGKTKHITLLALTDLLGGYLHHAVLPIAKYAYYAGLIDYDSMATLLGLFDELKWFLRTNGQGWAKPLPQNMENFEIQRIPLQPISDKDQCANLIFVEGNAPDEKSSRCDATIPLPFFDSITRPSAIALPTKTCPLYNVESNTSSYLVMKFFVTSYKCLQWKNVKTENMGKFQNEFCHWIEEQILPRLQDEKFYSAFGGVLRVRNTLKRLGVTQNNLEKQLDEFRHAADQTQNENLAPTNSQMSTSSMILTAVLITIFVWFLLGTLFICYKMRQTKQKGRTSSSPEGGEKTTTCSSLISSKYFYPEKPKLCVENKGNKGVRRHEIIIKACRCDNTNDEEEGDEATLTPASAGMADSSHTDGRLPSITEMSEQSTSTPKRARGKRSPGGSTTAGSNDRNRTVVKKQLFDMTDSESEDSTEPP</sequence>
<comment type="caution">
    <text evidence="4">The sequence shown here is derived from an EMBL/GenBank/DDBJ whole genome shotgun (WGS) entry which is preliminary data.</text>
</comment>
<feature type="transmembrane region" description="Helical" evidence="2">
    <location>
        <begin position="335"/>
        <end position="357"/>
    </location>
</feature>
<reference evidence="4" key="1">
    <citation type="journal article" date="2023" name="G3 (Bethesda)">
        <title>Whole genome assemblies of Zophobas morio and Tenebrio molitor.</title>
        <authorList>
            <person name="Kaur S."/>
            <person name="Stinson S.A."/>
            <person name="diCenzo G.C."/>
        </authorList>
    </citation>
    <scope>NUCLEOTIDE SEQUENCE</scope>
    <source>
        <strain evidence="4">QUZm001</strain>
    </source>
</reference>
<evidence type="ECO:0000256" key="3">
    <source>
        <dbReference type="SAM" id="SignalP"/>
    </source>
</evidence>
<evidence type="ECO:0000256" key="2">
    <source>
        <dbReference type="SAM" id="Phobius"/>
    </source>
</evidence>
<dbReference type="Proteomes" id="UP001168821">
    <property type="component" value="Unassembled WGS sequence"/>
</dbReference>
<keyword evidence="5" id="KW-1185">Reference proteome</keyword>